<dbReference type="RefSeq" id="WP_168836709.1">
    <property type="nucleotide sequence ID" value="NZ_JABAIK010000010.1"/>
</dbReference>
<evidence type="ECO:0000313" key="2">
    <source>
        <dbReference type="Proteomes" id="UP000535589"/>
    </source>
</evidence>
<sequence>MTDNLNYKWPADFPEGIPEICDVVPAQGKVYRLVRTFPPTEQDFQRHRDEKPGYVYRTKDIPKSYGVSFWSKLSKIKRIAKNYPFPEQFGAWQTVSGNLCPELGVIPAELALDGHVTLWVQEGAEPHKHIKEEVVE</sequence>
<reference evidence="1 2" key="1">
    <citation type="submission" date="2020-04" db="EMBL/GenBank/DDBJ databases">
        <title>Vibrio sp. SM6, a novel species isolated from seawater.</title>
        <authorList>
            <person name="Wang X."/>
        </authorList>
    </citation>
    <scope>NUCLEOTIDE SEQUENCE [LARGE SCALE GENOMIC DNA]</scope>
    <source>
        <strain evidence="1 2">SM6</strain>
    </source>
</reference>
<proteinExistence type="predicted"/>
<protein>
    <submittedName>
        <fullName evidence="1">Uncharacterized protein</fullName>
    </submittedName>
</protein>
<comment type="caution">
    <text evidence="1">The sequence shown here is derived from an EMBL/GenBank/DDBJ whole genome shotgun (WGS) entry which is preliminary data.</text>
</comment>
<gene>
    <name evidence="1" type="ORF">HGP28_12000</name>
</gene>
<evidence type="ECO:0000313" key="1">
    <source>
        <dbReference type="EMBL" id="NLS13615.1"/>
    </source>
</evidence>
<dbReference type="AlphaFoldDB" id="A0A7X8YHI3"/>
<dbReference type="EMBL" id="JABAIK010000010">
    <property type="protein sequence ID" value="NLS13615.1"/>
    <property type="molecule type" value="Genomic_DNA"/>
</dbReference>
<dbReference type="Proteomes" id="UP000535589">
    <property type="component" value="Unassembled WGS sequence"/>
</dbReference>
<keyword evidence="2" id="KW-1185">Reference proteome</keyword>
<name>A0A7X8YHI3_9VIBR</name>
<accession>A0A7X8YHI3</accession>
<organism evidence="1 2">
    <name type="scientific">Vibrio agarilyticus</name>
    <dbReference type="NCBI Taxonomy" id="2726741"/>
    <lineage>
        <taxon>Bacteria</taxon>
        <taxon>Pseudomonadati</taxon>
        <taxon>Pseudomonadota</taxon>
        <taxon>Gammaproteobacteria</taxon>
        <taxon>Vibrionales</taxon>
        <taxon>Vibrionaceae</taxon>
        <taxon>Vibrio</taxon>
    </lineage>
</organism>